<protein>
    <submittedName>
        <fullName evidence="1">Uncharacterized protein</fullName>
    </submittedName>
</protein>
<dbReference type="EMBL" id="ACEQ02000001">
    <property type="protein sequence ID" value="EEZ76832.1"/>
    <property type="molecule type" value="Genomic_DNA"/>
</dbReference>
<reference evidence="1 2" key="1">
    <citation type="submission" date="2009-10" db="EMBL/GenBank/DDBJ databases">
        <authorList>
            <person name="Weinstock G."/>
            <person name="Sodergren E."/>
            <person name="Clifton S."/>
            <person name="Fulton L."/>
            <person name="Fulton B."/>
            <person name="Courtney L."/>
            <person name="Fronick C."/>
            <person name="Harrison M."/>
            <person name="Strong C."/>
            <person name="Farmer C."/>
            <person name="Delahaunty K."/>
            <person name="Markovic C."/>
            <person name="Hall O."/>
            <person name="Minx P."/>
            <person name="Tomlinson C."/>
            <person name="Mitreva M."/>
            <person name="Nelson J."/>
            <person name="Hou S."/>
            <person name="Wollam A."/>
            <person name="Pepin K.H."/>
            <person name="Johnson M."/>
            <person name="Bhonagiri V."/>
            <person name="Nash W.E."/>
            <person name="Warren W."/>
            <person name="Chinwalla A."/>
            <person name="Mardis E.R."/>
            <person name="Wilson R.K."/>
        </authorList>
    </citation>
    <scope>NUCLEOTIDE SEQUENCE [LARGE SCALE GENOMIC DNA]</scope>
    <source>
        <strain evidence="1 2">ATCC 23970</strain>
    </source>
</reference>
<accession>D0W686</accession>
<proteinExistence type="predicted"/>
<dbReference type="Proteomes" id="UP000003843">
    <property type="component" value="Unassembled WGS sequence"/>
</dbReference>
<sequence length="113" mass="13093">MPAHPEEFVSATGTERRFSTVQPGYIRAAAAFRTIYRMRRQGFVAAVAAKAVGDIFGKRLHRESGKYKWRHYKGKKAIHPIRMQNRQVRQYEQTLVVRQKYFLSVCPPTAEPI</sequence>
<evidence type="ECO:0000313" key="1">
    <source>
        <dbReference type="EMBL" id="EEZ76832.1"/>
    </source>
</evidence>
<evidence type="ECO:0000313" key="2">
    <source>
        <dbReference type="Proteomes" id="UP000003843"/>
    </source>
</evidence>
<dbReference type="AlphaFoldDB" id="D0W686"/>
<comment type="caution">
    <text evidence="1">The sequence shown here is derived from an EMBL/GenBank/DDBJ whole genome shotgun (WGS) entry which is preliminary data.</text>
</comment>
<organism evidence="1 2">
    <name type="scientific">Neisseria lactamica ATCC 23970</name>
    <dbReference type="NCBI Taxonomy" id="546265"/>
    <lineage>
        <taxon>Bacteria</taxon>
        <taxon>Pseudomonadati</taxon>
        <taxon>Pseudomonadota</taxon>
        <taxon>Betaproteobacteria</taxon>
        <taxon>Neisseriales</taxon>
        <taxon>Neisseriaceae</taxon>
        <taxon>Neisseria</taxon>
    </lineage>
</organism>
<gene>
    <name evidence="1" type="ORF">NEILACOT_03022</name>
</gene>
<name>D0W686_NEILA</name>